<proteinExistence type="predicted"/>
<keyword evidence="3" id="KW-0862">Zinc</keyword>
<evidence type="ECO:0000256" key="1">
    <source>
        <dbReference type="ARBA" id="ARBA00022723"/>
    </source>
</evidence>
<name>A0A151MRP3_ALLMI</name>
<dbReference type="Proteomes" id="UP000050525">
    <property type="component" value="Unassembled WGS sequence"/>
</dbReference>
<feature type="domain" description="CHHC U11-48K-type" evidence="5">
    <location>
        <begin position="50"/>
        <end position="77"/>
    </location>
</feature>
<organism evidence="6 7">
    <name type="scientific">Alligator mississippiensis</name>
    <name type="common">American alligator</name>
    <dbReference type="NCBI Taxonomy" id="8496"/>
    <lineage>
        <taxon>Eukaryota</taxon>
        <taxon>Metazoa</taxon>
        <taxon>Chordata</taxon>
        <taxon>Craniata</taxon>
        <taxon>Vertebrata</taxon>
        <taxon>Euteleostomi</taxon>
        <taxon>Archelosauria</taxon>
        <taxon>Archosauria</taxon>
        <taxon>Crocodylia</taxon>
        <taxon>Alligatoridae</taxon>
        <taxon>Alligatorinae</taxon>
        <taxon>Alligator</taxon>
    </lineage>
</organism>
<gene>
    <name evidence="6" type="primary">GTSF1</name>
    <name evidence="6" type="ORF">Y1Q_0014305</name>
</gene>
<dbReference type="SUPFAM" id="SSF57667">
    <property type="entry name" value="beta-beta-alpha zinc fingers"/>
    <property type="match status" value="1"/>
</dbReference>
<keyword evidence="2" id="KW-0863">Zinc-finger</keyword>
<dbReference type="GO" id="GO:0008270">
    <property type="term" value="F:zinc ion binding"/>
    <property type="evidence" value="ECO:0007669"/>
    <property type="project" value="UniProtKB-KW"/>
</dbReference>
<evidence type="ECO:0000259" key="5">
    <source>
        <dbReference type="PROSITE" id="PS51800"/>
    </source>
</evidence>
<dbReference type="InterPro" id="IPR051591">
    <property type="entry name" value="UPF0224_FAM112_RNA_Proc"/>
</dbReference>
<comment type="caution">
    <text evidence="6">The sequence shown here is derived from an EMBL/GenBank/DDBJ whole genome shotgun (WGS) entry which is preliminary data.</text>
</comment>
<feature type="region of interest" description="Disordered" evidence="4">
    <location>
        <begin position="1"/>
        <end position="27"/>
    </location>
</feature>
<dbReference type="PROSITE" id="PS51800">
    <property type="entry name" value="ZF_CHHC_U11_48K"/>
    <property type="match status" value="2"/>
</dbReference>
<reference evidence="6 7" key="1">
    <citation type="journal article" date="2012" name="Genome Biol.">
        <title>Sequencing three crocodilian genomes to illuminate the evolution of archosaurs and amniotes.</title>
        <authorList>
            <person name="St John J.A."/>
            <person name="Braun E.L."/>
            <person name="Isberg S.R."/>
            <person name="Miles L.G."/>
            <person name="Chong A.Y."/>
            <person name="Gongora J."/>
            <person name="Dalzell P."/>
            <person name="Moran C."/>
            <person name="Bed'hom B."/>
            <person name="Abzhanov A."/>
            <person name="Burgess S.C."/>
            <person name="Cooksey A.M."/>
            <person name="Castoe T.A."/>
            <person name="Crawford N.G."/>
            <person name="Densmore L.D."/>
            <person name="Drew J.C."/>
            <person name="Edwards S.V."/>
            <person name="Faircloth B.C."/>
            <person name="Fujita M.K."/>
            <person name="Greenwold M.J."/>
            <person name="Hoffmann F.G."/>
            <person name="Howard J.M."/>
            <person name="Iguchi T."/>
            <person name="Janes D.E."/>
            <person name="Khan S.Y."/>
            <person name="Kohno S."/>
            <person name="de Koning A.J."/>
            <person name="Lance S.L."/>
            <person name="McCarthy F.M."/>
            <person name="McCormack J.E."/>
            <person name="Merchant M.E."/>
            <person name="Peterson D.G."/>
            <person name="Pollock D.D."/>
            <person name="Pourmand N."/>
            <person name="Raney B.J."/>
            <person name="Roessler K.A."/>
            <person name="Sanford J.R."/>
            <person name="Sawyer R.H."/>
            <person name="Schmidt C.J."/>
            <person name="Triplett E.W."/>
            <person name="Tuberville T.D."/>
            <person name="Venegas-Anaya M."/>
            <person name="Howard J.T."/>
            <person name="Jarvis E.D."/>
            <person name="Guillette L.J.Jr."/>
            <person name="Glenn T.C."/>
            <person name="Green R.E."/>
            <person name="Ray D.A."/>
        </authorList>
    </citation>
    <scope>NUCLEOTIDE SEQUENCE [LARGE SCALE GENOMIC DNA]</scope>
    <source>
        <strain evidence="6">KSC_2009_1</strain>
    </source>
</reference>
<evidence type="ECO:0000313" key="7">
    <source>
        <dbReference type="Proteomes" id="UP000050525"/>
    </source>
</evidence>
<evidence type="ECO:0000256" key="4">
    <source>
        <dbReference type="SAM" id="MobiDB-lite"/>
    </source>
</evidence>
<accession>A0A151MRP3</accession>
<dbReference type="AlphaFoldDB" id="A0A151MRP3"/>
<evidence type="ECO:0000256" key="2">
    <source>
        <dbReference type="ARBA" id="ARBA00022771"/>
    </source>
</evidence>
<dbReference type="Pfam" id="PF05253">
    <property type="entry name" value="zf-U11-48K"/>
    <property type="match status" value="2"/>
</dbReference>
<evidence type="ECO:0000256" key="3">
    <source>
        <dbReference type="ARBA" id="ARBA00022833"/>
    </source>
</evidence>
<protein>
    <submittedName>
        <fullName evidence="6">Gametocyte-specific factor 1</fullName>
    </submittedName>
</protein>
<feature type="compositionally biased region" description="Basic and acidic residues" evidence="4">
    <location>
        <begin position="1"/>
        <end position="16"/>
    </location>
</feature>
<feature type="domain" description="CHHC U11-48K-type" evidence="5">
    <location>
        <begin position="84"/>
        <end position="111"/>
    </location>
</feature>
<dbReference type="InterPro" id="IPR036236">
    <property type="entry name" value="Znf_C2H2_sf"/>
</dbReference>
<dbReference type="PANTHER" id="PTHR21402">
    <property type="entry name" value="GAMETOCYTE SPECIFIC FACTOR 1-RELATED"/>
    <property type="match status" value="1"/>
</dbReference>
<keyword evidence="7" id="KW-1185">Reference proteome</keyword>
<dbReference type="PANTHER" id="PTHR21402:SF5">
    <property type="entry name" value="GAMETOCYTE SPECIFIC FACTOR 1"/>
    <property type="match status" value="1"/>
</dbReference>
<sequence>MDRKGRYFGEDDEPRRPAVRGGRQLRRCPPVAERADLEKDYADPLDPDKLVQCPYDAHHQIRACRFPYHLIKCRKNHPDIAKQLVTCPFNARHRVPRAEIGQHLSSCEDKSCIEQDIASQSGSSWRVETDVGNTWQPPPCNEDWDAELQESSSSGFTWGIVHSSETRPNVLALCPALEKGQQPAMSGRAPGYQAEATNVDGEEVMA</sequence>
<dbReference type="EMBL" id="AKHW03005283">
    <property type="protein sequence ID" value="KYO27182.1"/>
    <property type="molecule type" value="Genomic_DNA"/>
</dbReference>
<keyword evidence="1" id="KW-0479">Metal-binding</keyword>
<dbReference type="InterPro" id="IPR022776">
    <property type="entry name" value="TRM13/UPF0224_CHHC_Znf_dom"/>
</dbReference>
<dbReference type="eggNOG" id="KOG4376">
    <property type="taxonomic scope" value="Eukaryota"/>
</dbReference>
<dbReference type="STRING" id="8496.A0A151MRP3"/>
<evidence type="ECO:0000313" key="6">
    <source>
        <dbReference type="EMBL" id="KYO27182.1"/>
    </source>
</evidence>